<proteinExistence type="predicted"/>
<reference evidence="1" key="1">
    <citation type="submission" date="2018-12" db="EMBL/GenBank/DDBJ databases">
        <authorList>
            <person name="Will S."/>
            <person name="Neumann-Schaal M."/>
            <person name="Henke P."/>
        </authorList>
    </citation>
    <scope>NUCLEOTIDE SEQUENCE</scope>
    <source>
        <strain evidence="1">PCC 7102</strain>
    </source>
</reference>
<dbReference type="EMBL" id="RSCL01000007">
    <property type="protein sequence ID" value="RUT06007.1"/>
    <property type="molecule type" value="Genomic_DNA"/>
</dbReference>
<protein>
    <submittedName>
        <fullName evidence="1">Uncharacterized protein</fullName>
    </submittedName>
</protein>
<dbReference type="AlphaFoldDB" id="A0A3S1CMW9"/>
<evidence type="ECO:0000313" key="1">
    <source>
        <dbReference type="EMBL" id="RUT06007.1"/>
    </source>
</evidence>
<dbReference type="Proteomes" id="UP000271624">
    <property type="component" value="Unassembled WGS sequence"/>
</dbReference>
<accession>A0A3S1CMW9</accession>
<dbReference type="OrthoDB" id="495499at2"/>
<reference evidence="1" key="2">
    <citation type="journal article" date="2019" name="Genome Biol. Evol.">
        <title>Day and night: Metabolic profiles and evolutionary relationships of six axenic non-marine cyanobacteria.</title>
        <authorList>
            <person name="Will S.E."/>
            <person name="Henke P."/>
            <person name="Boedeker C."/>
            <person name="Huang S."/>
            <person name="Brinkmann H."/>
            <person name="Rohde M."/>
            <person name="Jarek M."/>
            <person name="Friedl T."/>
            <person name="Seufert S."/>
            <person name="Schumacher M."/>
            <person name="Overmann J."/>
            <person name="Neumann-Schaal M."/>
            <person name="Petersen J."/>
        </authorList>
    </citation>
    <scope>NUCLEOTIDE SEQUENCE [LARGE SCALE GENOMIC DNA]</scope>
    <source>
        <strain evidence="1">PCC 7102</strain>
    </source>
</reference>
<evidence type="ECO:0000313" key="2">
    <source>
        <dbReference type="Proteomes" id="UP000271624"/>
    </source>
</evidence>
<dbReference type="RefSeq" id="WP_127081697.1">
    <property type="nucleotide sequence ID" value="NZ_RSCL01000007.1"/>
</dbReference>
<gene>
    <name evidence="1" type="ORF">DSM106972_032130</name>
</gene>
<name>A0A3S1CMW9_9CYAN</name>
<organism evidence="1 2">
    <name type="scientific">Dulcicalothrix desertica PCC 7102</name>
    <dbReference type="NCBI Taxonomy" id="232991"/>
    <lineage>
        <taxon>Bacteria</taxon>
        <taxon>Bacillati</taxon>
        <taxon>Cyanobacteriota</taxon>
        <taxon>Cyanophyceae</taxon>
        <taxon>Nostocales</taxon>
        <taxon>Calotrichaceae</taxon>
        <taxon>Dulcicalothrix</taxon>
    </lineage>
</organism>
<comment type="caution">
    <text evidence="1">The sequence shown here is derived from an EMBL/GenBank/DDBJ whole genome shotgun (WGS) entry which is preliminary data.</text>
</comment>
<sequence>MTLQHLAIVKDGKIELLEPVSIPEGTKLIIIPMSLESDTQERESWGNWALENLNQCYGEDEPEYTLESIKEHNPDYERR</sequence>
<keyword evidence="2" id="KW-1185">Reference proteome</keyword>